<feature type="transmembrane region" description="Helical" evidence="6">
    <location>
        <begin position="90"/>
        <end position="109"/>
    </location>
</feature>
<comment type="subcellular location">
    <subcellularLocation>
        <location evidence="1">Membrane</location>
        <topology evidence="1">Multi-pass membrane protein</topology>
    </subcellularLocation>
</comment>
<feature type="transmembrane region" description="Helical" evidence="6">
    <location>
        <begin position="318"/>
        <end position="341"/>
    </location>
</feature>
<dbReference type="GO" id="GO:0022857">
    <property type="term" value="F:transmembrane transporter activity"/>
    <property type="evidence" value="ECO:0007669"/>
    <property type="project" value="InterPro"/>
</dbReference>
<dbReference type="AlphaFoldDB" id="A0A9W6P794"/>
<feature type="compositionally biased region" description="Basic and acidic residues" evidence="5">
    <location>
        <begin position="440"/>
        <end position="453"/>
    </location>
</feature>
<feature type="transmembrane region" description="Helical" evidence="6">
    <location>
        <begin position="380"/>
        <end position="401"/>
    </location>
</feature>
<dbReference type="PANTHER" id="PTHR23514">
    <property type="entry name" value="BYPASS OF STOP CODON PROTEIN 6"/>
    <property type="match status" value="1"/>
</dbReference>
<dbReference type="InterPro" id="IPR011701">
    <property type="entry name" value="MFS"/>
</dbReference>
<sequence length="460" mass="47118">MSENQYIDYARTHDEKAATERLRRARRVLYAYFFVTGTVIAVWATRVPAVKDQAGVSAGELSIALLALASGALMAMRLSGGLLDRFGGRVVVPPAALAASLALSVPAHVSGMLQLTAALFLLGSTHALLNVSVNVQATQLQRAYGRPIIASFHAACSFGGCFGAIAGTIFARAGMDATTTFHVVSIALAAIAITLRKELSDNAPVPPPLQRAAPTGRRTWRISAPPSRIALLGGIALCCMLAEGAATDWSALYTREVVGGTEAMASATFAVYTGLMTVGRLVGDRLTLAIGPVAVTRCCGLLASAGLFLALVSPVQGVVMLGFGLLGAGLSCVMPQVFTAASAYDPAKSGRNLCTVSLIGYCGPLVGPVSIGLLAEYVGLTAALTLPAALLLLIAVGAGALRPATGAQTAPERSVSVASGEPSPMDIAVLEPEVSAAGAAKDRGAPRPREEVHSSNTIIS</sequence>
<feature type="transmembrane region" description="Helical" evidence="6">
    <location>
        <begin position="61"/>
        <end position="78"/>
    </location>
</feature>
<reference evidence="7" key="1">
    <citation type="submission" date="2023-02" db="EMBL/GenBank/DDBJ databases">
        <title>Nocardiopsis ansamitocini NBRC 112285.</title>
        <authorList>
            <person name="Ichikawa N."/>
            <person name="Sato H."/>
            <person name="Tonouchi N."/>
        </authorList>
    </citation>
    <scope>NUCLEOTIDE SEQUENCE</scope>
    <source>
        <strain evidence="7">NBRC 112285</strain>
    </source>
</reference>
<evidence type="ECO:0000256" key="6">
    <source>
        <dbReference type="SAM" id="Phobius"/>
    </source>
</evidence>
<feature type="transmembrane region" description="Helical" evidence="6">
    <location>
        <begin position="147"/>
        <end position="171"/>
    </location>
</feature>
<feature type="transmembrane region" description="Helical" evidence="6">
    <location>
        <begin position="177"/>
        <end position="195"/>
    </location>
</feature>
<feature type="transmembrane region" description="Helical" evidence="6">
    <location>
        <begin position="29"/>
        <end position="49"/>
    </location>
</feature>
<keyword evidence="8" id="KW-1185">Reference proteome</keyword>
<dbReference type="Gene3D" id="1.20.1250.20">
    <property type="entry name" value="MFS general substrate transporter like domains"/>
    <property type="match status" value="2"/>
</dbReference>
<dbReference type="CDD" id="cd17393">
    <property type="entry name" value="MFS_MosC_like"/>
    <property type="match status" value="1"/>
</dbReference>
<feature type="region of interest" description="Disordered" evidence="5">
    <location>
        <begin position="437"/>
        <end position="460"/>
    </location>
</feature>
<feature type="transmembrane region" description="Helical" evidence="6">
    <location>
        <begin position="353"/>
        <end position="374"/>
    </location>
</feature>
<dbReference type="InterPro" id="IPR036259">
    <property type="entry name" value="MFS_trans_sf"/>
</dbReference>
<feature type="transmembrane region" description="Helical" evidence="6">
    <location>
        <begin position="115"/>
        <end position="135"/>
    </location>
</feature>
<evidence type="ECO:0000256" key="1">
    <source>
        <dbReference type="ARBA" id="ARBA00004141"/>
    </source>
</evidence>
<evidence type="ECO:0000256" key="2">
    <source>
        <dbReference type="ARBA" id="ARBA00022692"/>
    </source>
</evidence>
<dbReference type="EMBL" id="BSQG01000005">
    <property type="protein sequence ID" value="GLU48779.1"/>
    <property type="molecule type" value="Genomic_DNA"/>
</dbReference>
<proteinExistence type="predicted"/>
<dbReference type="GO" id="GO:0016020">
    <property type="term" value="C:membrane"/>
    <property type="evidence" value="ECO:0007669"/>
    <property type="project" value="UniProtKB-SubCell"/>
</dbReference>
<dbReference type="Proteomes" id="UP001165092">
    <property type="component" value="Unassembled WGS sequence"/>
</dbReference>
<organism evidence="7 8">
    <name type="scientific">Nocardiopsis ansamitocini</name>
    <dbReference type="NCBI Taxonomy" id="1670832"/>
    <lineage>
        <taxon>Bacteria</taxon>
        <taxon>Bacillati</taxon>
        <taxon>Actinomycetota</taxon>
        <taxon>Actinomycetes</taxon>
        <taxon>Streptosporangiales</taxon>
        <taxon>Nocardiopsidaceae</taxon>
        <taxon>Nocardiopsis</taxon>
    </lineage>
</organism>
<feature type="transmembrane region" description="Helical" evidence="6">
    <location>
        <begin position="229"/>
        <end position="251"/>
    </location>
</feature>
<dbReference type="InterPro" id="IPR051788">
    <property type="entry name" value="MFS_Transporter"/>
</dbReference>
<gene>
    <name evidence="7" type="ORF">Nans01_31300</name>
</gene>
<dbReference type="Pfam" id="PF07690">
    <property type="entry name" value="MFS_1"/>
    <property type="match status" value="1"/>
</dbReference>
<dbReference type="PANTHER" id="PTHR23514:SF13">
    <property type="entry name" value="INNER MEMBRANE PROTEIN YBJJ"/>
    <property type="match status" value="1"/>
</dbReference>
<evidence type="ECO:0000256" key="5">
    <source>
        <dbReference type="SAM" id="MobiDB-lite"/>
    </source>
</evidence>
<feature type="transmembrane region" description="Helical" evidence="6">
    <location>
        <begin position="263"/>
        <end position="282"/>
    </location>
</feature>
<keyword evidence="4 6" id="KW-0472">Membrane</keyword>
<evidence type="ECO:0000256" key="3">
    <source>
        <dbReference type="ARBA" id="ARBA00022989"/>
    </source>
</evidence>
<name>A0A9W6P794_9ACTN</name>
<comment type="caution">
    <text evidence="7">The sequence shown here is derived from an EMBL/GenBank/DDBJ whole genome shotgun (WGS) entry which is preliminary data.</text>
</comment>
<evidence type="ECO:0000256" key="4">
    <source>
        <dbReference type="ARBA" id="ARBA00023136"/>
    </source>
</evidence>
<feature type="transmembrane region" description="Helical" evidence="6">
    <location>
        <begin position="294"/>
        <end position="312"/>
    </location>
</feature>
<evidence type="ECO:0000313" key="7">
    <source>
        <dbReference type="EMBL" id="GLU48779.1"/>
    </source>
</evidence>
<dbReference type="SUPFAM" id="SSF103473">
    <property type="entry name" value="MFS general substrate transporter"/>
    <property type="match status" value="1"/>
</dbReference>
<dbReference type="RefSeq" id="WP_285760257.1">
    <property type="nucleotide sequence ID" value="NZ_BSQG01000005.1"/>
</dbReference>
<keyword evidence="3 6" id="KW-1133">Transmembrane helix</keyword>
<evidence type="ECO:0000313" key="8">
    <source>
        <dbReference type="Proteomes" id="UP001165092"/>
    </source>
</evidence>
<protein>
    <submittedName>
        <fullName evidence="7">MFS transporter</fullName>
    </submittedName>
</protein>
<keyword evidence="2 6" id="KW-0812">Transmembrane</keyword>
<accession>A0A9W6P794</accession>